<dbReference type="AlphaFoldDB" id="A0AAV2RHL8"/>
<dbReference type="EMBL" id="CAXKWB010023992">
    <property type="protein sequence ID" value="CAL4125717.1"/>
    <property type="molecule type" value="Genomic_DNA"/>
</dbReference>
<evidence type="ECO:0000256" key="1">
    <source>
        <dbReference type="SAM" id="Phobius"/>
    </source>
</evidence>
<comment type="caution">
    <text evidence="2">The sequence shown here is derived from an EMBL/GenBank/DDBJ whole genome shotgun (WGS) entry which is preliminary data.</text>
</comment>
<keyword evidence="1" id="KW-1133">Transmembrane helix</keyword>
<evidence type="ECO:0000313" key="2">
    <source>
        <dbReference type="EMBL" id="CAL4125717.1"/>
    </source>
</evidence>
<organism evidence="2 3">
    <name type="scientific">Meganyctiphanes norvegica</name>
    <name type="common">Northern krill</name>
    <name type="synonym">Thysanopoda norvegica</name>
    <dbReference type="NCBI Taxonomy" id="48144"/>
    <lineage>
        <taxon>Eukaryota</taxon>
        <taxon>Metazoa</taxon>
        <taxon>Ecdysozoa</taxon>
        <taxon>Arthropoda</taxon>
        <taxon>Crustacea</taxon>
        <taxon>Multicrustacea</taxon>
        <taxon>Malacostraca</taxon>
        <taxon>Eumalacostraca</taxon>
        <taxon>Eucarida</taxon>
        <taxon>Euphausiacea</taxon>
        <taxon>Euphausiidae</taxon>
        <taxon>Meganyctiphanes</taxon>
    </lineage>
</organism>
<evidence type="ECO:0000313" key="3">
    <source>
        <dbReference type="Proteomes" id="UP001497623"/>
    </source>
</evidence>
<protein>
    <submittedName>
        <fullName evidence="2">Uncharacterized protein</fullName>
    </submittedName>
</protein>
<keyword evidence="1" id="KW-0812">Transmembrane</keyword>
<accession>A0AAV2RHL8</accession>
<keyword evidence="3" id="KW-1185">Reference proteome</keyword>
<feature type="transmembrane region" description="Helical" evidence="1">
    <location>
        <begin position="6"/>
        <end position="24"/>
    </location>
</feature>
<dbReference type="Proteomes" id="UP001497623">
    <property type="component" value="Unassembled WGS sequence"/>
</dbReference>
<sequence>MEVKTIVTTLGVIIGVAFNIYTFYMKREANKRKEEKHKHSMEKKNDKDSEFVQAATDGDIMTLTYLSKIPDQLSLEYVQMAHNIAEMKNNHAAIMVTQLTLDKKKKDV</sequence>
<proteinExistence type="predicted"/>
<name>A0AAV2RHL8_MEGNR</name>
<gene>
    <name evidence="2" type="ORF">MNOR_LOCUS25292</name>
</gene>
<keyword evidence="1" id="KW-0472">Membrane</keyword>
<reference evidence="2 3" key="1">
    <citation type="submission" date="2024-05" db="EMBL/GenBank/DDBJ databases">
        <authorList>
            <person name="Wallberg A."/>
        </authorList>
    </citation>
    <scope>NUCLEOTIDE SEQUENCE [LARGE SCALE GENOMIC DNA]</scope>
</reference>